<dbReference type="PaxDb" id="1435377-SUSAZ_05160"/>
<dbReference type="Proteomes" id="UP000065473">
    <property type="component" value="Chromosome"/>
</dbReference>
<dbReference type="Pfam" id="PF12146">
    <property type="entry name" value="Hydrolase_4"/>
    <property type="match status" value="1"/>
</dbReference>
<evidence type="ECO:0000313" key="4">
    <source>
        <dbReference type="Proteomes" id="UP000060043"/>
    </source>
</evidence>
<dbReference type="Proteomes" id="UP000060043">
    <property type="component" value="Chromosome"/>
</dbReference>
<gene>
    <name evidence="2" type="ORF">ATY89_00960</name>
    <name evidence="3" type="ORF">ATZ20_03995</name>
</gene>
<dbReference type="Gene3D" id="3.40.50.1820">
    <property type="entry name" value="alpha/beta hydrolase"/>
    <property type="match status" value="1"/>
</dbReference>
<reference evidence="4 5" key="1">
    <citation type="submission" date="2015-12" db="EMBL/GenBank/DDBJ databases">
        <title>A stable core within a dynamic pangenome in Sulfolobus acidocaldarius.</title>
        <authorList>
            <person name="Anderson R."/>
            <person name="Kouris A."/>
            <person name="Seward C."/>
            <person name="Campbell K."/>
            <person name="Whitaker R."/>
        </authorList>
    </citation>
    <scope>NUCLEOTIDE SEQUENCE [LARGE SCALE GENOMIC DNA]</scope>
    <source>
        <strain evidence="2 5">GG12-C01-09</strain>
        <strain evidence="3 4">NG05B_CO5_07</strain>
    </source>
</reference>
<dbReference type="GeneID" id="14551612"/>
<dbReference type="InterPro" id="IPR029058">
    <property type="entry name" value="AB_hydrolase_fold"/>
</dbReference>
<dbReference type="OMA" id="IDYRTHF"/>
<dbReference type="InterPro" id="IPR022742">
    <property type="entry name" value="Hydrolase_4"/>
</dbReference>
<organism evidence="3 4">
    <name type="scientific">Sulfolobus acidocaldarius</name>
    <dbReference type="NCBI Taxonomy" id="2285"/>
    <lineage>
        <taxon>Archaea</taxon>
        <taxon>Thermoproteota</taxon>
        <taxon>Thermoprotei</taxon>
        <taxon>Sulfolobales</taxon>
        <taxon>Sulfolobaceae</taxon>
        <taxon>Sulfolobus</taxon>
    </lineage>
</organism>
<dbReference type="AlphaFoldDB" id="A0A0U3H1P5"/>
<name>A0A0U3H1P5_9CREN</name>
<proteinExistence type="predicted"/>
<dbReference type="EMBL" id="CP013694">
    <property type="protein sequence ID" value="ALU28666.1"/>
    <property type="molecule type" value="Genomic_DNA"/>
</dbReference>
<dbReference type="OrthoDB" id="39078at2157"/>
<dbReference type="STRING" id="1435377.SUSAZ_05160"/>
<dbReference type="SUPFAM" id="SSF53474">
    <property type="entry name" value="alpha/beta-Hydrolases"/>
    <property type="match status" value="1"/>
</dbReference>
<feature type="domain" description="Serine aminopeptidase S33" evidence="1">
    <location>
        <begin position="87"/>
        <end position="181"/>
    </location>
</feature>
<sequence length="389" mass="44789">MTWNLRQEYKCKDYPSLKHYYWTKESKTPPSGIIGVHRLIKEECKPIASLLILPGTWSSGEQLSANTVDDDWKRNEDIDEPFFWANRCIDVYLMDYRTHFLSPEKDPSEFGFMVDWGWEQWINDIKEVVEFIKEISSFKRVFLAGESFGGLATVNFATLFPEDLESLILLDGGPILRQPTNSLDFDGLLEKIKNTKSWAMEVGGTKGALFLFKYIDKNPNAPPTNPVTGEPLEPRINPITGEKWNNILEWATFTLYSGWGPGLLTNVYAGYNDPRVLVHTMSTFDRYWPIRIYLETQTMLDWKECPYLKYDFDNMYSKISLPILDIISGFGLSAGRLSNNPFPGNRPYSMILLEKYGHLDVYNGSHCKVDVSIPVVSAIYSRVYKTQIR</sequence>
<accession>A0A0U3H1P5</accession>
<evidence type="ECO:0000313" key="2">
    <source>
        <dbReference type="EMBL" id="ALU28666.1"/>
    </source>
</evidence>
<dbReference type="RefSeq" id="WP_011277960.1">
    <property type="nucleotide sequence ID" value="NZ_BHWZ01000002.1"/>
</dbReference>
<evidence type="ECO:0000259" key="1">
    <source>
        <dbReference type="Pfam" id="PF12146"/>
    </source>
</evidence>
<evidence type="ECO:0000313" key="5">
    <source>
        <dbReference type="Proteomes" id="UP000065473"/>
    </source>
</evidence>
<dbReference type="EMBL" id="CP013695">
    <property type="protein sequence ID" value="ALU31382.1"/>
    <property type="molecule type" value="Genomic_DNA"/>
</dbReference>
<protein>
    <recommendedName>
        <fullName evidence="1">Serine aminopeptidase S33 domain-containing protein</fullName>
    </recommendedName>
</protein>
<evidence type="ECO:0000313" key="3">
    <source>
        <dbReference type="EMBL" id="ALU31382.1"/>
    </source>
</evidence>